<evidence type="ECO:0000259" key="4">
    <source>
        <dbReference type="SMART" id="SM00854"/>
    </source>
</evidence>
<keyword evidence="3" id="KW-0472">Membrane</keyword>
<dbReference type="InterPro" id="IPR019079">
    <property type="entry name" value="Capsule_synth_CapA"/>
</dbReference>
<feature type="compositionally biased region" description="Low complexity" evidence="2">
    <location>
        <begin position="40"/>
        <end position="67"/>
    </location>
</feature>
<name>A0A6N8JTH0_9ACTN</name>
<organism evidence="5 6">
    <name type="scientific">Adlercreutzia mucosicola</name>
    <dbReference type="NCBI Taxonomy" id="580026"/>
    <lineage>
        <taxon>Bacteria</taxon>
        <taxon>Bacillati</taxon>
        <taxon>Actinomycetota</taxon>
        <taxon>Coriobacteriia</taxon>
        <taxon>Eggerthellales</taxon>
        <taxon>Eggerthellaceae</taxon>
        <taxon>Adlercreutzia</taxon>
    </lineage>
</organism>
<keyword evidence="3" id="KW-1133">Transmembrane helix</keyword>
<dbReference type="InterPro" id="IPR052169">
    <property type="entry name" value="CW_Biosynth-Accessory"/>
</dbReference>
<reference evidence="5 6" key="1">
    <citation type="submission" date="2019-12" db="EMBL/GenBank/DDBJ databases">
        <title>Microbes associate with the intestines of laboratory mice.</title>
        <authorList>
            <person name="Navarre W."/>
            <person name="Wong E."/>
        </authorList>
    </citation>
    <scope>NUCLEOTIDE SEQUENCE [LARGE SCALE GENOMIC DNA]</scope>
    <source>
        <strain evidence="5 6">NM66_B29</strain>
    </source>
</reference>
<accession>A0A6N8JTH0</accession>
<dbReference type="PANTHER" id="PTHR33393:SF13">
    <property type="entry name" value="PGA BIOSYNTHESIS PROTEIN CAPA"/>
    <property type="match status" value="1"/>
</dbReference>
<evidence type="ECO:0000313" key="6">
    <source>
        <dbReference type="Proteomes" id="UP000463388"/>
    </source>
</evidence>
<dbReference type="SUPFAM" id="SSF56300">
    <property type="entry name" value="Metallo-dependent phosphatases"/>
    <property type="match status" value="1"/>
</dbReference>
<gene>
    <name evidence="5" type="ORF">GKZ27_11245</name>
</gene>
<keyword evidence="6" id="KW-1185">Reference proteome</keyword>
<evidence type="ECO:0000256" key="3">
    <source>
        <dbReference type="SAM" id="Phobius"/>
    </source>
</evidence>
<dbReference type="CDD" id="cd07381">
    <property type="entry name" value="MPP_CapA"/>
    <property type="match status" value="1"/>
</dbReference>
<dbReference type="EMBL" id="WSRR01000046">
    <property type="protein sequence ID" value="MVX62016.1"/>
    <property type="molecule type" value="Genomic_DNA"/>
</dbReference>
<evidence type="ECO:0000313" key="5">
    <source>
        <dbReference type="EMBL" id="MVX62016.1"/>
    </source>
</evidence>
<sequence>MYAKPHCPSLVKVFLVVVIAIELALVGFLAFGQPSEGKEGAAAGSGSNEPAATQPTADPQPAAPAEGEGAGEGEGGEPAPEPVTLTISFAGDCTLGASPKSDPDYSFNGVYEQEGEDASYFLKNVADLFGADDLTVVNLEGTLTESKESADKDYPFKGSPAYAKVLSGSGVDAATLANDHSLDYREQGYNDTIETLDADGVSTFGFGRIAYRDVKGVKVALVGACALPDNPAEDYTKEMTDNIAQAKAEGAQLVVVYANWGIEKDYVPQESDMRLGRAAIDAGADVVVGSHPHVVQGWEVYKGRYIVYSLGNFCYGGNSNPKDKDCLIFQETFTVTGTEVAPATENDVKFIACSVSSSSKRNNYQPTLAEDEDAERILAKVQESTDKIAEMAANLGSE</sequence>
<dbReference type="Gene3D" id="3.60.21.10">
    <property type="match status" value="1"/>
</dbReference>
<keyword evidence="3" id="KW-0812">Transmembrane</keyword>
<dbReference type="Pfam" id="PF09587">
    <property type="entry name" value="PGA_cap"/>
    <property type="match status" value="1"/>
</dbReference>
<feature type="region of interest" description="Disordered" evidence="2">
    <location>
        <begin position="37"/>
        <end position="84"/>
    </location>
</feature>
<comment type="caution">
    <text evidence="5">The sequence shown here is derived from an EMBL/GenBank/DDBJ whole genome shotgun (WGS) entry which is preliminary data.</text>
</comment>
<dbReference type="SMART" id="SM00854">
    <property type="entry name" value="PGA_cap"/>
    <property type="match status" value="1"/>
</dbReference>
<feature type="transmembrane region" description="Helical" evidence="3">
    <location>
        <begin position="12"/>
        <end position="31"/>
    </location>
</feature>
<evidence type="ECO:0000256" key="2">
    <source>
        <dbReference type="SAM" id="MobiDB-lite"/>
    </source>
</evidence>
<protein>
    <submittedName>
        <fullName evidence="5">CapA family protein</fullName>
    </submittedName>
</protein>
<dbReference type="Proteomes" id="UP000463388">
    <property type="component" value="Unassembled WGS sequence"/>
</dbReference>
<dbReference type="AlphaFoldDB" id="A0A6N8JTH0"/>
<dbReference type="PANTHER" id="PTHR33393">
    <property type="entry name" value="POLYGLUTAMINE SYNTHESIS ACCESSORY PROTEIN RV0574C-RELATED"/>
    <property type="match status" value="1"/>
</dbReference>
<feature type="domain" description="Capsule synthesis protein CapA" evidence="4">
    <location>
        <begin position="86"/>
        <end position="317"/>
    </location>
</feature>
<dbReference type="InterPro" id="IPR029052">
    <property type="entry name" value="Metallo-depent_PP-like"/>
</dbReference>
<comment type="similarity">
    <text evidence="1">Belongs to the CapA family.</text>
</comment>
<evidence type="ECO:0000256" key="1">
    <source>
        <dbReference type="ARBA" id="ARBA00005662"/>
    </source>
</evidence>
<proteinExistence type="inferred from homology"/>